<dbReference type="Proteomes" id="UP000019146">
    <property type="component" value="Chromosome 2"/>
</dbReference>
<feature type="domain" description="Histidine kinase" evidence="8">
    <location>
        <begin position="329"/>
        <end position="443"/>
    </location>
</feature>
<keyword evidence="7" id="KW-0812">Transmembrane</keyword>
<dbReference type="GO" id="GO:0005886">
    <property type="term" value="C:plasma membrane"/>
    <property type="evidence" value="ECO:0007669"/>
    <property type="project" value="TreeGrafter"/>
</dbReference>
<evidence type="ECO:0000313" key="9">
    <source>
        <dbReference type="EMBL" id="ALL67049.1"/>
    </source>
</evidence>
<dbReference type="PANTHER" id="PTHR44936">
    <property type="entry name" value="SENSOR PROTEIN CREC"/>
    <property type="match status" value="1"/>
</dbReference>
<keyword evidence="5 9" id="KW-0418">Kinase</keyword>
<dbReference type="Gene3D" id="3.30.565.10">
    <property type="entry name" value="Histidine kinase-like ATPase, C-terminal domain"/>
    <property type="match status" value="1"/>
</dbReference>
<organism evidence="9 10">
    <name type="scientific">Paraburkholderia caribensis MBA4</name>
    <dbReference type="NCBI Taxonomy" id="1323664"/>
    <lineage>
        <taxon>Bacteria</taxon>
        <taxon>Pseudomonadati</taxon>
        <taxon>Pseudomonadota</taxon>
        <taxon>Betaproteobacteria</taxon>
        <taxon>Burkholderiales</taxon>
        <taxon>Burkholderiaceae</taxon>
        <taxon>Paraburkholderia</taxon>
    </lineage>
</organism>
<evidence type="ECO:0000256" key="1">
    <source>
        <dbReference type="ARBA" id="ARBA00000085"/>
    </source>
</evidence>
<dbReference type="InterPro" id="IPR036890">
    <property type="entry name" value="HATPase_C_sf"/>
</dbReference>
<keyword evidence="7" id="KW-0472">Membrane</keyword>
<dbReference type="SUPFAM" id="SSF55874">
    <property type="entry name" value="ATPase domain of HSP90 chaperone/DNA topoisomerase II/histidine kinase"/>
    <property type="match status" value="1"/>
</dbReference>
<evidence type="ECO:0000256" key="7">
    <source>
        <dbReference type="SAM" id="Phobius"/>
    </source>
</evidence>
<evidence type="ECO:0000259" key="8">
    <source>
        <dbReference type="PROSITE" id="PS50109"/>
    </source>
</evidence>
<dbReference type="SMART" id="SM00387">
    <property type="entry name" value="HATPase_c"/>
    <property type="match status" value="1"/>
</dbReference>
<keyword evidence="3 9" id="KW-0808">Transferase</keyword>
<dbReference type="GO" id="GO:0000155">
    <property type="term" value="F:phosphorelay sensor kinase activity"/>
    <property type="evidence" value="ECO:0007669"/>
    <property type="project" value="TreeGrafter"/>
</dbReference>
<dbReference type="PANTHER" id="PTHR44936:SF10">
    <property type="entry name" value="SENSOR PROTEIN RSTB"/>
    <property type="match status" value="1"/>
</dbReference>
<protein>
    <recommendedName>
        <fullName evidence="2">histidine kinase</fullName>
        <ecNumber evidence="2">2.7.13.3</ecNumber>
    </recommendedName>
</protein>
<dbReference type="AlphaFoldDB" id="A0A0P0RFK5"/>
<evidence type="ECO:0000256" key="6">
    <source>
        <dbReference type="ARBA" id="ARBA00022840"/>
    </source>
</evidence>
<evidence type="ECO:0000256" key="4">
    <source>
        <dbReference type="ARBA" id="ARBA00022741"/>
    </source>
</evidence>
<gene>
    <name evidence="9" type="ORF">K788_0008305</name>
</gene>
<keyword evidence="4" id="KW-0547">Nucleotide-binding</keyword>
<dbReference type="InterPro" id="IPR005467">
    <property type="entry name" value="His_kinase_dom"/>
</dbReference>
<accession>A0A0P0RFK5</accession>
<keyword evidence="7" id="KW-1133">Transmembrane helix</keyword>
<dbReference type="EMBL" id="CP012747">
    <property type="protein sequence ID" value="ALL67049.1"/>
    <property type="molecule type" value="Genomic_DNA"/>
</dbReference>
<evidence type="ECO:0000313" key="10">
    <source>
        <dbReference type="Proteomes" id="UP000019146"/>
    </source>
</evidence>
<evidence type="ECO:0000256" key="5">
    <source>
        <dbReference type="ARBA" id="ARBA00022777"/>
    </source>
</evidence>
<feature type="transmembrane region" description="Helical" evidence="7">
    <location>
        <begin position="155"/>
        <end position="175"/>
    </location>
</feature>
<name>A0A0P0RFK5_9BURK</name>
<dbReference type="InterPro" id="IPR050980">
    <property type="entry name" value="2C_sensor_his_kinase"/>
</dbReference>
<dbReference type="InterPro" id="IPR003594">
    <property type="entry name" value="HATPase_dom"/>
</dbReference>
<sequence length="447" mass="48190">MNPQARVRLAARPERIIDVEKDVNTLFARTVLLSVAMLLTVHVGYRLIESISLAAGGFPSSTPQAGASYAAREDTFLDTADAAGIGPTLSIRPRIVDLGAPVTPSLRAAVWNAAPMSASWSTSLSTSMSALALADTASPDSWDDAPLSYAYDPRFAPLILSLPAALIALCAYWFCQMRRNLRELAQLARNADAGGTALRAPDRGVCDVRVLARALNDLMGRHSQALDEQSTALAAFSRQIDARVARLRTRALNVAQWHRRVGFIEDIDLFSNVARQFVDVVGRSETQAAQVCVDAWLHDRFVHGATLDDAQIVLRLNAGADFTLPRDALERLVGNLVGNALAHGAPPVEICTARGVRTWMLSVRDHGKGISESDLAVATQPFVRLASNETSGESGEPHMTHGEHWGLGLAIVGRLAQHCGAKLKLGNHPEGGLWARVFVSRPKARLD</sequence>
<feature type="transmembrane region" description="Helical" evidence="7">
    <location>
        <begin position="26"/>
        <end position="48"/>
    </location>
</feature>
<reference evidence="9 10" key="1">
    <citation type="journal article" date="2014" name="Genome Announc.">
        <title>Draft Genome Sequence of the Haloacid-Degrading Burkholderia caribensis Strain MBA4.</title>
        <authorList>
            <person name="Pan Y."/>
            <person name="Kong K.F."/>
            <person name="Tsang J.S."/>
        </authorList>
    </citation>
    <scope>NUCLEOTIDE SEQUENCE [LARGE SCALE GENOMIC DNA]</scope>
    <source>
        <strain evidence="9 10">MBA4</strain>
    </source>
</reference>
<dbReference type="KEGG" id="bcai:K788_0008305"/>
<comment type="catalytic activity">
    <reaction evidence="1">
        <text>ATP + protein L-histidine = ADP + protein N-phospho-L-histidine.</text>
        <dbReference type="EC" id="2.7.13.3"/>
    </reaction>
</comment>
<evidence type="ECO:0000256" key="3">
    <source>
        <dbReference type="ARBA" id="ARBA00022679"/>
    </source>
</evidence>
<dbReference type="Pfam" id="PF02518">
    <property type="entry name" value="HATPase_c"/>
    <property type="match status" value="1"/>
</dbReference>
<dbReference type="PROSITE" id="PS50109">
    <property type="entry name" value="HIS_KIN"/>
    <property type="match status" value="1"/>
</dbReference>
<dbReference type="GO" id="GO:0005524">
    <property type="term" value="F:ATP binding"/>
    <property type="evidence" value="ECO:0007669"/>
    <property type="project" value="UniProtKB-KW"/>
</dbReference>
<dbReference type="EC" id="2.7.13.3" evidence="2"/>
<keyword evidence="6" id="KW-0067">ATP-binding</keyword>
<proteinExistence type="predicted"/>
<evidence type="ECO:0000256" key="2">
    <source>
        <dbReference type="ARBA" id="ARBA00012438"/>
    </source>
</evidence>